<dbReference type="PANTHER" id="PTHR33371">
    <property type="entry name" value="INTERMEMBRANE PHOSPHOLIPID TRANSPORT SYSTEM BINDING PROTEIN MLAD-RELATED"/>
    <property type="match status" value="1"/>
</dbReference>
<dbReference type="InterPro" id="IPR005693">
    <property type="entry name" value="Mce"/>
</dbReference>
<dbReference type="RefSeq" id="WP_213245000.1">
    <property type="nucleotide sequence ID" value="NZ_CP045806.1"/>
</dbReference>
<proteinExistence type="predicted"/>
<feature type="transmembrane region" description="Helical" evidence="1">
    <location>
        <begin position="15"/>
        <end position="36"/>
    </location>
</feature>
<dbReference type="PRINTS" id="PR01782">
    <property type="entry name" value="MCEVIRFACTOR"/>
</dbReference>
<dbReference type="Proteomes" id="UP001059836">
    <property type="component" value="Chromosome"/>
</dbReference>
<name>A0ABX6ILE9_9ACTN</name>
<keyword evidence="1" id="KW-0812">Transmembrane</keyword>
<dbReference type="EMBL" id="CP045809">
    <property type="protein sequence ID" value="QHN36732.1"/>
    <property type="molecule type" value="Genomic_DNA"/>
</dbReference>
<organism evidence="4 5">
    <name type="scientific">Gordonia pseudamarae</name>
    <dbReference type="NCBI Taxonomy" id="2831662"/>
    <lineage>
        <taxon>Bacteria</taxon>
        <taxon>Bacillati</taxon>
        <taxon>Actinomycetota</taxon>
        <taxon>Actinomycetes</taxon>
        <taxon>Mycobacteriales</taxon>
        <taxon>Gordoniaceae</taxon>
        <taxon>Gordonia</taxon>
    </lineage>
</organism>
<dbReference type="InterPro" id="IPR052336">
    <property type="entry name" value="MlaD_Phospholipid_Transporter"/>
</dbReference>
<dbReference type="Pfam" id="PF11887">
    <property type="entry name" value="Mce4_CUP1"/>
    <property type="match status" value="1"/>
</dbReference>
<accession>A0ABX6ILE9</accession>
<keyword evidence="1" id="KW-1133">Transmembrane helix</keyword>
<reference evidence="4" key="1">
    <citation type="journal article" date="2021" name="Nat. Microbiol.">
        <title>Cocultivation of an ultrasmall environmental parasitic bacterium with lytic ability against bacteria associated with wastewater foams.</title>
        <authorList>
            <person name="Batinovic S."/>
            <person name="Rose J.J.A."/>
            <person name="Ratcliffe J."/>
            <person name="Seviour R.J."/>
            <person name="Petrovski S."/>
        </authorList>
    </citation>
    <scope>NUCLEOTIDE SEQUENCE</scope>
    <source>
        <strain evidence="4">CON9</strain>
    </source>
</reference>
<evidence type="ECO:0000313" key="5">
    <source>
        <dbReference type="Proteomes" id="UP001059836"/>
    </source>
</evidence>
<evidence type="ECO:0000259" key="2">
    <source>
        <dbReference type="Pfam" id="PF02470"/>
    </source>
</evidence>
<gene>
    <name evidence="4" type="ORF">GII31_19310</name>
</gene>
<evidence type="ECO:0000313" key="4">
    <source>
        <dbReference type="EMBL" id="QHN36732.1"/>
    </source>
</evidence>
<evidence type="ECO:0000256" key="1">
    <source>
        <dbReference type="SAM" id="Phobius"/>
    </source>
</evidence>
<feature type="domain" description="Mce/MlaD" evidence="2">
    <location>
        <begin position="44"/>
        <end position="118"/>
    </location>
</feature>
<protein>
    <submittedName>
        <fullName evidence="4">MCE family protein</fullName>
    </submittedName>
</protein>
<dbReference type="InterPro" id="IPR024516">
    <property type="entry name" value="Mce_C"/>
</dbReference>
<dbReference type="PANTHER" id="PTHR33371:SF18">
    <property type="entry name" value="MCE-FAMILY PROTEIN MCE3C"/>
    <property type="match status" value="1"/>
</dbReference>
<keyword evidence="1" id="KW-0472">Membrane</keyword>
<evidence type="ECO:0000259" key="3">
    <source>
        <dbReference type="Pfam" id="PF11887"/>
    </source>
</evidence>
<dbReference type="NCBIfam" id="TIGR00996">
    <property type="entry name" value="Mtu_fam_mce"/>
    <property type="match status" value="1"/>
</dbReference>
<dbReference type="InterPro" id="IPR003399">
    <property type="entry name" value="Mce/MlaD"/>
</dbReference>
<feature type="domain" description="Mammalian cell entry C-terminal" evidence="3">
    <location>
        <begin position="123"/>
        <end position="308"/>
    </location>
</feature>
<sequence>MSNRYRKSILERDPVKIGIVGTIIIIAITVLAFNYGSLPVVNGGKKYHAQFADASGLHTGDAVQIAGVEVGKVTDISINGTKVDVTFTADPGDLTLKSETTAQIKVETALGRRFIELVSAGRDPLPAGATIALERTSSGYDITRSLNEVTDTVAKTDKPDLSSALDQLTKLQDALPEDLRSTIDGVRRLSSTVAERDGDLRDLLNNAGTVTDIVAERNQQLVSLLGQGRTLFAALNTRATAIRRVLVQGSEVANALTAIASDNRATLRPALDQLNSVLDTLNANYQNIDRSLAGLERFARQVGEAVSSGPFFSAMLQNILPANLNGQQPYSPGAPR</sequence>
<dbReference type="Pfam" id="PF02470">
    <property type="entry name" value="MlaD"/>
    <property type="match status" value="1"/>
</dbReference>
<keyword evidence="5" id="KW-1185">Reference proteome</keyword>